<dbReference type="InterPro" id="IPR036249">
    <property type="entry name" value="Thioredoxin-like_sf"/>
</dbReference>
<proteinExistence type="predicted"/>
<dbReference type="GO" id="GO:0016491">
    <property type="term" value="F:oxidoreductase activity"/>
    <property type="evidence" value="ECO:0007669"/>
    <property type="project" value="InterPro"/>
</dbReference>
<evidence type="ECO:0000313" key="4">
    <source>
        <dbReference type="Proteomes" id="UP000187464"/>
    </source>
</evidence>
<dbReference type="Proteomes" id="UP000187464">
    <property type="component" value="Chromosome I"/>
</dbReference>
<protein>
    <submittedName>
        <fullName evidence="3">Peroxiredoxin (PRX)-like 1 family</fullName>
    </submittedName>
</protein>
<reference evidence="4" key="1">
    <citation type="submission" date="2016-08" db="EMBL/GenBank/DDBJ databases">
        <authorList>
            <person name="Wibberg D."/>
        </authorList>
    </citation>
    <scope>NUCLEOTIDE SEQUENCE [LARGE SCALE GENOMIC DNA]</scope>
</reference>
<dbReference type="EMBL" id="LT605205">
    <property type="protein sequence ID" value="SCD21095.1"/>
    <property type="molecule type" value="Genomic_DNA"/>
</dbReference>
<evidence type="ECO:0000259" key="2">
    <source>
        <dbReference type="PROSITE" id="PS51352"/>
    </source>
</evidence>
<dbReference type="CDD" id="cd02969">
    <property type="entry name" value="PRX_like1"/>
    <property type="match status" value="1"/>
</dbReference>
<evidence type="ECO:0000313" key="3">
    <source>
        <dbReference type="EMBL" id="SCD21095.1"/>
    </source>
</evidence>
<dbReference type="InterPro" id="IPR000866">
    <property type="entry name" value="AhpC/TSA"/>
</dbReference>
<keyword evidence="1" id="KW-0732">Signal</keyword>
<dbReference type="GO" id="GO:0016209">
    <property type="term" value="F:antioxidant activity"/>
    <property type="evidence" value="ECO:0007669"/>
    <property type="project" value="InterPro"/>
</dbReference>
<gene>
    <name evidence="3" type="ORF">PSM36_2290</name>
</gene>
<dbReference type="SUPFAM" id="SSF52833">
    <property type="entry name" value="Thioredoxin-like"/>
    <property type="match status" value="1"/>
</dbReference>
<keyword evidence="4" id="KW-1185">Reference proteome</keyword>
<dbReference type="Gene3D" id="3.40.30.10">
    <property type="entry name" value="Glutaredoxin"/>
    <property type="match status" value="1"/>
</dbReference>
<dbReference type="KEGG" id="psac:PSM36_2290"/>
<dbReference type="PANTHER" id="PTHR43640">
    <property type="entry name" value="OS07G0260300 PROTEIN"/>
    <property type="match status" value="1"/>
</dbReference>
<dbReference type="PROSITE" id="PS51352">
    <property type="entry name" value="THIOREDOXIN_2"/>
    <property type="match status" value="1"/>
</dbReference>
<evidence type="ECO:0000256" key="1">
    <source>
        <dbReference type="SAM" id="SignalP"/>
    </source>
</evidence>
<feature type="domain" description="Thioredoxin" evidence="2">
    <location>
        <begin position="22"/>
        <end position="180"/>
    </location>
</feature>
<dbReference type="InterPro" id="IPR047262">
    <property type="entry name" value="PRX-like1"/>
</dbReference>
<name>A0A1R3TAV5_9BACT</name>
<feature type="chain" id="PRO_5012074068" evidence="1">
    <location>
        <begin position="20"/>
        <end position="200"/>
    </location>
</feature>
<dbReference type="AlphaFoldDB" id="A0A1R3TAV5"/>
<dbReference type="STRING" id="1642647.PSM36_2290"/>
<sequence length="200" mass="21534">MKQFLILSVLTLSALSLNAQPIAVGSVAPDFSLKNIDGTTVSLSDYANEKGVVVIFSCNPCPYVQAYEDRMIALHNEFAPQGVPVVYINPNDPVQSPADSFEEMKKRAAEKNFPFPYLVDEGQQVYPAYGATRTPEIFLLKNEGNGRFVVVYTGTVDDNYQDPAAVTAPYAANAVRALLAGNNPDPATTVAIGCTIKPKG</sequence>
<organism evidence="3 4">
    <name type="scientific">Proteiniphilum saccharofermentans</name>
    <dbReference type="NCBI Taxonomy" id="1642647"/>
    <lineage>
        <taxon>Bacteria</taxon>
        <taxon>Pseudomonadati</taxon>
        <taxon>Bacteroidota</taxon>
        <taxon>Bacteroidia</taxon>
        <taxon>Bacteroidales</taxon>
        <taxon>Dysgonomonadaceae</taxon>
        <taxon>Proteiniphilum</taxon>
    </lineage>
</organism>
<dbReference type="Pfam" id="PF00578">
    <property type="entry name" value="AhpC-TSA"/>
    <property type="match status" value="1"/>
</dbReference>
<dbReference type="InterPro" id="IPR013766">
    <property type="entry name" value="Thioredoxin_domain"/>
</dbReference>
<accession>A0A1R3TAV5</accession>
<feature type="signal peptide" evidence="1">
    <location>
        <begin position="1"/>
        <end position="19"/>
    </location>
</feature>
<dbReference type="RefSeq" id="WP_076930972.1">
    <property type="nucleotide sequence ID" value="NZ_LT605205.1"/>
</dbReference>
<dbReference type="PANTHER" id="PTHR43640:SF1">
    <property type="entry name" value="THIOREDOXIN-DEPENDENT PEROXIREDOXIN"/>
    <property type="match status" value="1"/>
</dbReference>